<keyword evidence="5" id="KW-0407">Ion channel</keyword>
<evidence type="ECO:0000259" key="4">
    <source>
        <dbReference type="PROSITE" id="PS51202"/>
    </source>
</evidence>
<dbReference type="KEGG" id="lul:LPB138_05720"/>
<name>A0A1D8P6K8_9FLAO</name>
<protein>
    <submittedName>
        <fullName evidence="5">Potassium channel protein</fullName>
    </submittedName>
</protein>
<dbReference type="InterPro" id="IPR036721">
    <property type="entry name" value="RCK_C_sf"/>
</dbReference>
<dbReference type="Gene3D" id="1.10.287.70">
    <property type="match status" value="1"/>
</dbReference>
<dbReference type="PANTHER" id="PTHR43833:SF9">
    <property type="entry name" value="POTASSIUM CHANNEL PROTEIN YUGO-RELATED"/>
    <property type="match status" value="1"/>
</dbReference>
<organism evidence="5 6">
    <name type="scientific">Urechidicola croceus</name>
    <dbReference type="NCBI Taxonomy" id="1850246"/>
    <lineage>
        <taxon>Bacteria</taxon>
        <taxon>Pseudomonadati</taxon>
        <taxon>Bacteroidota</taxon>
        <taxon>Flavobacteriia</taxon>
        <taxon>Flavobacteriales</taxon>
        <taxon>Flavobacteriaceae</taxon>
        <taxon>Urechidicola</taxon>
    </lineage>
</organism>
<dbReference type="InterPro" id="IPR036291">
    <property type="entry name" value="NAD(P)-bd_dom_sf"/>
</dbReference>
<dbReference type="Pfam" id="PF07885">
    <property type="entry name" value="Ion_trans_2"/>
    <property type="match status" value="1"/>
</dbReference>
<dbReference type="InterPro" id="IPR013099">
    <property type="entry name" value="K_chnl_dom"/>
</dbReference>
<dbReference type="STRING" id="1850246.LPB138_05720"/>
<dbReference type="OrthoDB" id="9781411at2"/>
<keyword evidence="2" id="KW-1133">Transmembrane helix</keyword>
<dbReference type="InterPro" id="IPR006037">
    <property type="entry name" value="RCK_C"/>
</dbReference>
<keyword evidence="2" id="KW-0812">Transmembrane</keyword>
<dbReference type="GO" id="GO:0005886">
    <property type="term" value="C:plasma membrane"/>
    <property type="evidence" value="ECO:0007669"/>
    <property type="project" value="UniProtKB-SubCell"/>
</dbReference>
<dbReference type="Gene3D" id="3.30.70.1450">
    <property type="entry name" value="Regulator of K+ conductance, C-terminal domain"/>
    <property type="match status" value="1"/>
</dbReference>
<dbReference type="EMBL" id="CP017478">
    <property type="protein sequence ID" value="AOW20204.1"/>
    <property type="molecule type" value="Genomic_DNA"/>
</dbReference>
<dbReference type="SUPFAM" id="SSF116726">
    <property type="entry name" value="TrkA C-terminal domain-like"/>
    <property type="match status" value="1"/>
</dbReference>
<dbReference type="Pfam" id="PF02080">
    <property type="entry name" value="TrkA_C"/>
    <property type="match status" value="1"/>
</dbReference>
<keyword evidence="5" id="KW-0406">Ion transport</keyword>
<dbReference type="Pfam" id="PF02254">
    <property type="entry name" value="TrkA_N"/>
    <property type="match status" value="1"/>
</dbReference>
<feature type="domain" description="RCK C-terminal" evidence="4">
    <location>
        <begin position="246"/>
        <end position="331"/>
    </location>
</feature>
<accession>A0A1D8P6K8</accession>
<dbReference type="InterPro" id="IPR003938">
    <property type="entry name" value="K_chnl_volt-dep_EAG/ELK/ERG"/>
</dbReference>
<dbReference type="GO" id="GO:0005249">
    <property type="term" value="F:voltage-gated potassium channel activity"/>
    <property type="evidence" value="ECO:0007669"/>
    <property type="project" value="InterPro"/>
</dbReference>
<dbReference type="Gene3D" id="3.40.50.720">
    <property type="entry name" value="NAD(P)-binding Rossmann-like Domain"/>
    <property type="match status" value="1"/>
</dbReference>
<proteinExistence type="predicted"/>
<reference evidence="5 6" key="1">
    <citation type="submission" date="2016-10" db="EMBL/GenBank/DDBJ databases">
        <title>Lutibacter sp. LPB0138, isolated from marine gastropod.</title>
        <authorList>
            <person name="Kim E."/>
            <person name="Yi H."/>
        </authorList>
    </citation>
    <scope>NUCLEOTIDE SEQUENCE [LARGE SCALE GENOMIC DNA]</scope>
    <source>
        <strain evidence="5 6">LPB0138</strain>
    </source>
</reference>
<dbReference type="PRINTS" id="PR01463">
    <property type="entry name" value="EAGCHANLFMLY"/>
</dbReference>
<dbReference type="InterPro" id="IPR003148">
    <property type="entry name" value="RCK_N"/>
</dbReference>
<feature type="transmembrane region" description="Helical" evidence="2">
    <location>
        <begin position="61"/>
        <end position="81"/>
    </location>
</feature>
<feature type="transmembrane region" description="Helical" evidence="2">
    <location>
        <begin position="33"/>
        <end position="52"/>
    </location>
</feature>
<dbReference type="InterPro" id="IPR050721">
    <property type="entry name" value="Trk_Ktr_HKT_K-transport"/>
</dbReference>
<dbReference type="Proteomes" id="UP000176050">
    <property type="component" value="Chromosome"/>
</dbReference>
<evidence type="ECO:0000313" key="6">
    <source>
        <dbReference type="Proteomes" id="UP000176050"/>
    </source>
</evidence>
<feature type="transmembrane region" description="Helical" evidence="2">
    <location>
        <begin position="7"/>
        <end position="27"/>
    </location>
</feature>
<dbReference type="SUPFAM" id="SSF81324">
    <property type="entry name" value="Voltage-gated potassium channels"/>
    <property type="match status" value="1"/>
</dbReference>
<dbReference type="SUPFAM" id="SSF51735">
    <property type="entry name" value="NAD(P)-binding Rossmann-fold domains"/>
    <property type="match status" value="1"/>
</dbReference>
<evidence type="ECO:0000256" key="2">
    <source>
        <dbReference type="SAM" id="Phobius"/>
    </source>
</evidence>
<dbReference type="PROSITE" id="PS51201">
    <property type="entry name" value="RCK_N"/>
    <property type="match status" value="1"/>
</dbReference>
<keyword evidence="5" id="KW-0813">Transport</keyword>
<feature type="domain" description="RCK N-terminal" evidence="3">
    <location>
        <begin position="107"/>
        <end position="224"/>
    </location>
</feature>
<keyword evidence="2" id="KW-0472">Membrane</keyword>
<evidence type="ECO:0000313" key="5">
    <source>
        <dbReference type="EMBL" id="AOW20204.1"/>
    </source>
</evidence>
<gene>
    <name evidence="5" type="ORF">LPB138_05720</name>
</gene>
<dbReference type="RefSeq" id="WP_070236342.1">
    <property type="nucleotide sequence ID" value="NZ_CP017478.1"/>
</dbReference>
<evidence type="ECO:0000256" key="1">
    <source>
        <dbReference type="ARBA" id="ARBA00004651"/>
    </source>
</evidence>
<dbReference type="AlphaFoldDB" id="A0A1D8P6K8"/>
<keyword evidence="6" id="KW-1185">Reference proteome</keyword>
<dbReference type="PROSITE" id="PS51202">
    <property type="entry name" value="RCK_C"/>
    <property type="match status" value="1"/>
</dbReference>
<comment type="subcellular location">
    <subcellularLocation>
        <location evidence="1">Cell membrane</location>
        <topology evidence="1">Multi-pass membrane protein</topology>
    </subcellularLocation>
</comment>
<evidence type="ECO:0000259" key="3">
    <source>
        <dbReference type="PROSITE" id="PS51201"/>
    </source>
</evidence>
<dbReference type="PANTHER" id="PTHR43833">
    <property type="entry name" value="POTASSIUM CHANNEL PROTEIN 2-RELATED-RELATED"/>
    <property type="match status" value="1"/>
</dbReference>
<sequence length="331" mass="36692">MSLNKKLNLALILLIVVLSVGTLGYMTISGDSFIDALYMTVITISTVGFGLIHPLTEPEKIFTIFLILLSVTLYGFVIKVLSENIANVNFFEELKRKKMQKKISTLVEHTIVCGYGRNGQQAVAKLSKFNQQCVVIERDESSIKILENEDVLIVEGDATDDVFLEQARIEKAKNLIVALPSDADNLFVVLSARQMNKNLVIISRASDESSYKKLKIAGADNVIMPDKLGGDHMASLVVTPDIIEFVDMLSLDGEYSANLQEIVVDDLPKSYISKSIIDLDLRRKTGCSVIGFKTKDNNYIVNPEADTLLVEGSKLIILGRPEQVKMLQTLF</sequence>